<protein>
    <submittedName>
        <fullName evidence="1">Uncharacterized protein</fullName>
    </submittedName>
</protein>
<keyword evidence="2" id="KW-1185">Reference proteome</keyword>
<comment type="caution">
    <text evidence="1">The sequence shown here is derived from an EMBL/GenBank/DDBJ whole genome shotgun (WGS) entry which is preliminary data.</text>
</comment>
<accession>A0ACB6QC72</accession>
<name>A0ACB6QC72_9PLEO</name>
<reference evidence="1" key="1">
    <citation type="journal article" date="2020" name="Stud. Mycol.">
        <title>101 Dothideomycetes genomes: a test case for predicting lifestyles and emergence of pathogens.</title>
        <authorList>
            <person name="Haridas S."/>
            <person name="Albert R."/>
            <person name="Binder M."/>
            <person name="Bloem J."/>
            <person name="Labutti K."/>
            <person name="Salamov A."/>
            <person name="Andreopoulos B."/>
            <person name="Baker S."/>
            <person name="Barry K."/>
            <person name="Bills G."/>
            <person name="Bluhm B."/>
            <person name="Cannon C."/>
            <person name="Castanera R."/>
            <person name="Culley D."/>
            <person name="Daum C."/>
            <person name="Ezra D."/>
            <person name="Gonzalez J."/>
            <person name="Henrissat B."/>
            <person name="Kuo A."/>
            <person name="Liang C."/>
            <person name="Lipzen A."/>
            <person name="Lutzoni F."/>
            <person name="Magnuson J."/>
            <person name="Mondo S."/>
            <person name="Nolan M."/>
            <person name="Ohm R."/>
            <person name="Pangilinan J."/>
            <person name="Park H.-J."/>
            <person name="Ramirez L."/>
            <person name="Alfaro M."/>
            <person name="Sun H."/>
            <person name="Tritt A."/>
            <person name="Yoshinaga Y."/>
            <person name="Zwiers L.-H."/>
            <person name="Turgeon B."/>
            <person name="Goodwin S."/>
            <person name="Spatafora J."/>
            <person name="Crous P."/>
            <person name="Grigoriev I."/>
        </authorList>
    </citation>
    <scope>NUCLEOTIDE SEQUENCE</scope>
    <source>
        <strain evidence="1">ATCC 200398</strain>
    </source>
</reference>
<dbReference type="EMBL" id="MU003535">
    <property type="protein sequence ID" value="KAF2464529.1"/>
    <property type="molecule type" value="Genomic_DNA"/>
</dbReference>
<evidence type="ECO:0000313" key="2">
    <source>
        <dbReference type="Proteomes" id="UP000799755"/>
    </source>
</evidence>
<organism evidence="1 2">
    <name type="scientific">Lindgomyces ingoldianus</name>
    <dbReference type="NCBI Taxonomy" id="673940"/>
    <lineage>
        <taxon>Eukaryota</taxon>
        <taxon>Fungi</taxon>
        <taxon>Dikarya</taxon>
        <taxon>Ascomycota</taxon>
        <taxon>Pezizomycotina</taxon>
        <taxon>Dothideomycetes</taxon>
        <taxon>Pleosporomycetidae</taxon>
        <taxon>Pleosporales</taxon>
        <taxon>Lindgomycetaceae</taxon>
        <taxon>Lindgomyces</taxon>
    </lineage>
</organism>
<feature type="non-terminal residue" evidence="1">
    <location>
        <position position="171"/>
    </location>
</feature>
<proteinExistence type="predicted"/>
<feature type="non-terminal residue" evidence="1">
    <location>
        <position position="1"/>
    </location>
</feature>
<dbReference type="Proteomes" id="UP000799755">
    <property type="component" value="Unassembled WGS sequence"/>
</dbReference>
<gene>
    <name evidence="1" type="ORF">BDR25DRAFT_155204</name>
</gene>
<sequence>YTQSIMFPKLSILCLYMKIFTRRRYRTAAYATGLIILLTGLTMIIADFTMCRPFAYFWDKTIPGGKCVNLMAAYRYIGIPNLITDVLLLVLPLPAIYKLHVGLGVKIGLFATFISGSLGLVTCIIRMVNFFTTDLFADPTYNCVATMTWTTVEPGVYLMAACMPSLRPLKR</sequence>
<evidence type="ECO:0000313" key="1">
    <source>
        <dbReference type="EMBL" id="KAF2464529.1"/>
    </source>
</evidence>